<sequence length="577" mass="61878">MAQAGEICSKTRLCARPSASELVAYHGRHPAPTHGTTWSYISIAFISDLPPCICPDGQRVCSVVVFTDRLSRQVRFIPAPESPSASEVAALFTNHVQGRFGPPKSLLWDRDPEPLPDDCARAFWRKLCMLLQAPASPLPQSNADAAGRTSTCNSAGNPTSLLPMAAAANRRIVEQLIRGHAHHLPDTWSNFLPVAEAAYNGEAPSAISSAAAPLLARFGESNLPGSAPGSPRGSRETMSANSRVTTAATAGGVLPRSPSLTSSSPTAVQLFQFREIPLRVHQELQAARARYHVAHNVTSIKKTITGNGSNNSSSSVTSNGSNSSCSTANSFSSTTSNSSNSSESVISGISSISSSSSSSSSSNWELEAWCPDPRFRVGDRVRLSTTNLCLPDQPTTRLRPGFLGPFTIREVVSPAAYRLELPASLGRLHPVLHVSRLLPWTDYEDRSQPSAALPPAHPPAVSPQPDMGPTASSCPSAPQSSADSEGTSEAVGDVVTGVCVSQAGHLHPTVMFHIRWAAPQGDGRSDGWEPWAAVKDLPAVRDYLRSSAWREWKKSDMAQRFLARWPERMPRLVRFEE</sequence>
<evidence type="ECO:0000256" key="1">
    <source>
        <dbReference type="SAM" id="MobiDB-lite"/>
    </source>
</evidence>
<dbReference type="EMBL" id="BNCP01000020">
    <property type="protein sequence ID" value="GIL80833.1"/>
    <property type="molecule type" value="Genomic_DNA"/>
</dbReference>
<evidence type="ECO:0000313" key="4">
    <source>
        <dbReference type="EMBL" id="GIM04960.1"/>
    </source>
</evidence>
<feature type="region of interest" description="Disordered" evidence="1">
    <location>
        <begin position="445"/>
        <end position="489"/>
    </location>
</feature>
<feature type="region of interest" description="Disordered" evidence="1">
    <location>
        <begin position="302"/>
        <end position="344"/>
    </location>
</feature>
<evidence type="ECO:0000259" key="2">
    <source>
        <dbReference type="Pfam" id="PF24626"/>
    </source>
</evidence>
<organism evidence="3 5">
    <name type="scientific">Volvox reticuliferus</name>
    <dbReference type="NCBI Taxonomy" id="1737510"/>
    <lineage>
        <taxon>Eukaryota</taxon>
        <taxon>Viridiplantae</taxon>
        <taxon>Chlorophyta</taxon>
        <taxon>core chlorophytes</taxon>
        <taxon>Chlorophyceae</taxon>
        <taxon>CS clade</taxon>
        <taxon>Chlamydomonadales</taxon>
        <taxon>Volvocaceae</taxon>
        <taxon>Volvox</taxon>
    </lineage>
</organism>
<feature type="compositionally biased region" description="Low complexity" evidence="1">
    <location>
        <begin position="303"/>
        <end position="344"/>
    </location>
</feature>
<proteinExistence type="predicted"/>
<dbReference type="AlphaFoldDB" id="A0A8J4CJF4"/>
<keyword evidence="5" id="KW-1185">Reference proteome</keyword>
<feature type="compositionally biased region" description="Low complexity" evidence="1">
    <location>
        <begin position="254"/>
        <end position="263"/>
    </location>
</feature>
<dbReference type="InterPro" id="IPR012337">
    <property type="entry name" value="RNaseH-like_sf"/>
</dbReference>
<feature type="domain" description="Tf2-1-like SH3-like" evidence="2">
    <location>
        <begin position="378"/>
        <end position="438"/>
    </location>
</feature>
<dbReference type="InterPro" id="IPR056924">
    <property type="entry name" value="SH3_Tf2-1"/>
</dbReference>
<dbReference type="Proteomes" id="UP000747110">
    <property type="component" value="Unassembled WGS sequence"/>
</dbReference>
<dbReference type="InterPro" id="IPR036397">
    <property type="entry name" value="RNaseH_sf"/>
</dbReference>
<dbReference type="SUPFAM" id="SSF53098">
    <property type="entry name" value="Ribonuclease H-like"/>
    <property type="match status" value="1"/>
</dbReference>
<dbReference type="OrthoDB" id="532080at2759"/>
<dbReference type="EMBL" id="BNCQ01000017">
    <property type="protein sequence ID" value="GIM04960.1"/>
    <property type="molecule type" value="Genomic_DNA"/>
</dbReference>
<accession>A0A8J4CJF4</accession>
<dbReference type="GO" id="GO:0003676">
    <property type="term" value="F:nucleic acid binding"/>
    <property type="evidence" value="ECO:0007669"/>
    <property type="project" value="InterPro"/>
</dbReference>
<dbReference type="Gene3D" id="3.30.420.10">
    <property type="entry name" value="Ribonuclease H-like superfamily/Ribonuclease H"/>
    <property type="match status" value="1"/>
</dbReference>
<dbReference type="Pfam" id="PF24626">
    <property type="entry name" value="SH3_Tf2-1"/>
    <property type="match status" value="1"/>
</dbReference>
<feature type="compositionally biased region" description="Low complexity" evidence="1">
    <location>
        <begin position="463"/>
        <end position="484"/>
    </location>
</feature>
<dbReference type="Proteomes" id="UP000722791">
    <property type="component" value="Unassembled WGS sequence"/>
</dbReference>
<feature type="compositionally biased region" description="Polar residues" evidence="1">
    <location>
        <begin position="236"/>
        <end position="248"/>
    </location>
</feature>
<evidence type="ECO:0000313" key="3">
    <source>
        <dbReference type="EMBL" id="GIL80833.1"/>
    </source>
</evidence>
<protein>
    <recommendedName>
        <fullName evidence="2">Tf2-1-like SH3-like domain-containing protein</fullName>
    </recommendedName>
</protein>
<reference evidence="3" key="1">
    <citation type="journal article" date="2021" name="Proc. Natl. Acad. Sci. U.S.A.">
        <title>Three genomes in the algal genus Volvox reveal the fate of a haploid sex-determining region after a transition to homothallism.</title>
        <authorList>
            <person name="Yamamoto K."/>
            <person name="Hamaji T."/>
            <person name="Kawai-Toyooka H."/>
            <person name="Matsuzaki R."/>
            <person name="Takahashi F."/>
            <person name="Nishimura Y."/>
            <person name="Kawachi M."/>
            <person name="Noguchi H."/>
            <person name="Minakuchi Y."/>
            <person name="Umen J.G."/>
            <person name="Toyoda A."/>
            <person name="Nozaki H."/>
        </authorList>
    </citation>
    <scope>NUCLEOTIDE SEQUENCE</scope>
    <source>
        <strain evidence="4">NIES-3785</strain>
        <strain evidence="3">NIES-3786</strain>
    </source>
</reference>
<evidence type="ECO:0000313" key="5">
    <source>
        <dbReference type="Proteomes" id="UP000747110"/>
    </source>
</evidence>
<name>A0A8J4CJF4_9CHLO</name>
<gene>
    <name evidence="3" type="ORF">Vretifemale_9910</name>
    <name evidence="4" type="ORF">Vretimale_9400</name>
</gene>
<comment type="caution">
    <text evidence="3">The sequence shown here is derived from an EMBL/GenBank/DDBJ whole genome shotgun (WGS) entry which is preliminary data.</text>
</comment>
<feature type="region of interest" description="Disordered" evidence="1">
    <location>
        <begin position="222"/>
        <end position="263"/>
    </location>
</feature>